<name>A0A139XBN4_9CYAN</name>
<proteinExistence type="predicted"/>
<organism evidence="1 2">
    <name type="scientific">Scytonema hofmannii PCC 7110</name>
    <dbReference type="NCBI Taxonomy" id="128403"/>
    <lineage>
        <taxon>Bacteria</taxon>
        <taxon>Bacillati</taxon>
        <taxon>Cyanobacteriota</taxon>
        <taxon>Cyanophyceae</taxon>
        <taxon>Nostocales</taxon>
        <taxon>Scytonemataceae</taxon>
        <taxon>Scytonema</taxon>
    </lineage>
</organism>
<comment type="caution">
    <text evidence="1">The sequence shown here is derived from an EMBL/GenBank/DDBJ whole genome shotgun (WGS) entry which is preliminary data.</text>
</comment>
<dbReference type="AlphaFoldDB" id="A0A139XBN4"/>
<protein>
    <submittedName>
        <fullName evidence="1">Uncharacterized protein</fullName>
    </submittedName>
</protein>
<evidence type="ECO:0000313" key="2">
    <source>
        <dbReference type="Proteomes" id="UP000076925"/>
    </source>
</evidence>
<sequence>MRICKFCSSEFIPKSKSEFCSLSCSCKARGVFTKEQYDWVESRLQRLPPQELIDEFIRQYPGCKRKQVQSVITRTAKSKGVSSKASIGMWTPTDLAKTLGISYERVRSWIRHHDLKVLRREGATWRGNRTFVCRKDFEDFAAENASLLLGIKTSRVRKVIRNKKVVERVLPIASRPRPRDAVIVRLDTGVVYESAKDASRLLNSEVTDKGILYNCSSDKPMINGMNWYRLQYPCFEVPLELKAEFLYYTGQIFYEIYLELCNIDGFTKSCLIVAARNAVRISIGVFKKQCLQASRSQPLTPKQELARTYQSIMLQRIKKLYGRRETDCHRSLLNAIAQRVYNIFYSILKHDSKTRYYAEEFALQLLDEQSQRFFKNEFVPKGYQPSGSLEKADYYQHLFSSTCCARIYNDAGGSIMLYVVKAFHFIKKHLQPGSEYNDALDYHQNNEVPESEELAQVLFELEELNISQELKLLVTQYVSIFLEVQDFEETRTKLGLKSEDEQMIFSVLKKAAMPF</sequence>
<reference evidence="1 2" key="1">
    <citation type="journal article" date="2013" name="Genome Biol. Evol.">
        <title>Genomes of Stigonematalean cyanobacteria (subsection V) and the evolution of oxygenic photosynthesis from prokaryotes to plastids.</title>
        <authorList>
            <person name="Dagan T."/>
            <person name="Roettger M."/>
            <person name="Stucken K."/>
            <person name="Landan G."/>
            <person name="Koch R."/>
            <person name="Major P."/>
            <person name="Gould S.B."/>
            <person name="Goremykin V.V."/>
            <person name="Rippka R."/>
            <person name="Tandeau de Marsac N."/>
            <person name="Gugger M."/>
            <person name="Lockhart P.J."/>
            <person name="Allen J.F."/>
            <person name="Brune I."/>
            <person name="Maus I."/>
            <person name="Puhler A."/>
            <person name="Martin W.F."/>
        </authorList>
    </citation>
    <scope>NUCLEOTIDE SEQUENCE [LARGE SCALE GENOMIC DNA]</scope>
    <source>
        <strain evidence="1 2">PCC 7110</strain>
    </source>
</reference>
<dbReference type="Proteomes" id="UP000076925">
    <property type="component" value="Unassembled WGS sequence"/>
</dbReference>
<dbReference type="STRING" id="128403.WA1_19060"/>
<dbReference type="EMBL" id="ANNX02000020">
    <property type="protein sequence ID" value="KYC42101.1"/>
    <property type="molecule type" value="Genomic_DNA"/>
</dbReference>
<gene>
    <name evidence="1" type="ORF">WA1_19060</name>
</gene>
<evidence type="ECO:0000313" key="1">
    <source>
        <dbReference type="EMBL" id="KYC42101.1"/>
    </source>
</evidence>
<accession>A0A139XBN4</accession>
<keyword evidence="2" id="KW-1185">Reference proteome</keyword>